<feature type="region of interest" description="Disordered" evidence="1">
    <location>
        <begin position="305"/>
        <end position="379"/>
    </location>
</feature>
<organism evidence="2 3">
    <name type="scientific">Flemingia macrophylla</name>
    <dbReference type="NCBI Taxonomy" id="520843"/>
    <lineage>
        <taxon>Eukaryota</taxon>
        <taxon>Viridiplantae</taxon>
        <taxon>Streptophyta</taxon>
        <taxon>Embryophyta</taxon>
        <taxon>Tracheophyta</taxon>
        <taxon>Spermatophyta</taxon>
        <taxon>Magnoliopsida</taxon>
        <taxon>eudicotyledons</taxon>
        <taxon>Gunneridae</taxon>
        <taxon>Pentapetalae</taxon>
        <taxon>rosids</taxon>
        <taxon>fabids</taxon>
        <taxon>Fabales</taxon>
        <taxon>Fabaceae</taxon>
        <taxon>Papilionoideae</taxon>
        <taxon>50 kb inversion clade</taxon>
        <taxon>NPAAA clade</taxon>
        <taxon>indigoferoid/millettioid clade</taxon>
        <taxon>Phaseoleae</taxon>
        <taxon>Flemingia</taxon>
    </lineage>
</organism>
<sequence length="379" mass="42112">MKMLLRRERVGGGVCSTLRLCAKKETKAKESQKYNHSTPHLLSYGGYNLLEKKIIKENRKMRHDEVLRRVKCLHSPCFNCLRTTNSNSIGDMESKHMFEDVSSSSKCYEGFDDTHQEWLVDEDVRSLLDNWQIQSFAPQTLHRKSEIVPSPPLKISPTTGLCRDLVIDLSPLMPTHIFEPNQEPQKTVFRSGLVDADVHVDNCMLPCIATAKGVLLGLDRQPYLSHLRKINTKVCVFSPCPSSPLIDNAIEAYDYNNFTKDHMRFDGSCFVGFEGSGGLSDGGVVKNLKEDMIVLAPGGFELAQGSSIRNEESTGSQPTPSIYKGISSTGVPRVSRKSKQKKTKSASSSDSLSASSRQSRSTKSKAAYSEREATPISQK</sequence>
<reference evidence="2 3" key="1">
    <citation type="submission" date="2024-08" db="EMBL/GenBank/DDBJ databases">
        <title>Insights into the chromosomal genome structure of Flemingia macrophylla.</title>
        <authorList>
            <person name="Ding Y."/>
            <person name="Zhao Y."/>
            <person name="Bi W."/>
            <person name="Wu M."/>
            <person name="Zhao G."/>
            <person name="Gong Y."/>
            <person name="Li W."/>
            <person name="Zhang P."/>
        </authorList>
    </citation>
    <scope>NUCLEOTIDE SEQUENCE [LARGE SCALE GENOMIC DNA]</scope>
    <source>
        <strain evidence="2">DYQJB</strain>
        <tissue evidence="2">Leaf</tissue>
    </source>
</reference>
<dbReference type="EMBL" id="JBGMDY010000006">
    <property type="protein sequence ID" value="KAL2331519.1"/>
    <property type="molecule type" value="Genomic_DNA"/>
</dbReference>
<dbReference type="AlphaFoldDB" id="A0ABD1M6V9"/>
<evidence type="ECO:0000313" key="3">
    <source>
        <dbReference type="Proteomes" id="UP001603857"/>
    </source>
</evidence>
<feature type="compositionally biased region" description="Polar residues" evidence="1">
    <location>
        <begin position="305"/>
        <end position="330"/>
    </location>
</feature>
<gene>
    <name evidence="2" type="ORF">Fmac_019100</name>
</gene>
<evidence type="ECO:0000256" key="1">
    <source>
        <dbReference type="SAM" id="MobiDB-lite"/>
    </source>
</evidence>
<dbReference type="Proteomes" id="UP001603857">
    <property type="component" value="Unassembled WGS sequence"/>
</dbReference>
<accession>A0ABD1M6V9</accession>
<keyword evidence="3" id="KW-1185">Reference proteome</keyword>
<name>A0ABD1M6V9_9FABA</name>
<evidence type="ECO:0000313" key="2">
    <source>
        <dbReference type="EMBL" id="KAL2331519.1"/>
    </source>
</evidence>
<feature type="compositionally biased region" description="Basic residues" evidence="1">
    <location>
        <begin position="334"/>
        <end position="344"/>
    </location>
</feature>
<protein>
    <submittedName>
        <fullName evidence="2">Uncharacterized protein</fullName>
    </submittedName>
</protein>
<proteinExistence type="predicted"/>
<comment type="caution">
    <text evidence="2">The sequence shown here is derived from an EMBL/GenBank/DDBJ whole genome shotgun (WGS) entry which is preliminary data.</text>
</comment>
<feature type="compositionally biased region" description="Low complexity" evidence="1">
    <location>
        <begin position="345"/>
        <end position="367"/>
    </location>
</feature>